<gene>
    <name evidence="1" type="ORF">Atep_31660</name>
</gene>
<dbReference type="EMBL" id="AP024564">
    <property type="protein sequence ID" value="BCU08489.1"/>
    <property type="molecule type" value="Genomic_DNA"/>
</dbReference>
<reference evidence="1 2" key="1">
    <citation type="submission" date="2021-04" db="EMBL/GenBank/DDBJ databases">
        <title>Complete genome sequencing of Allochromatium tepidum strain NZ.</title>
        <authorList>
            <person name="Tsukatani Y."/>
            <person name="Mori H."/>
        </authorList>
    </citation>
    <scope>NUCLEOTIDE SEQUENCE [LARGE SCALE GENOMIC DNA]</scope>
    <source>
        <strain evidence="1 2">NZ</strain>
        <plasmid evidence="1 2">pAt1</plasmid>
    </source>
</reference>
<proteinExistence type="predicted"/>
<dbReference type="Proteomes" id="UP000680679">
    <property type="component" value="Plasmid pAt1"/>
</dbReference>
<sequence>MRISVEGRDRDVNVKALSTGAQAVFEAGVVFARRIAHRLWAVHLSNGSVRFLQEGDDFCLA</sequence>
<name>A0ABN6GF27_9GAMM</name>
<organism evidence="1 2">
    <name type="scientific">Allochromatium tepidum</name>
    <dbReference type="NCBI Taxonomy" id="553982"/>
    <lineage>
        <taxon>Bacteria</taxon>
        <taxon>Pseudomonadati</taxon>
        <taxon>Pseudomonadota</taxon>
        <taxon>Gammaproteobacteria</taxon>
        <taxon>Chromatiales</taxon>
        <taxon>Chromatiaceae</taxon>
        <taxon>Allochromatium</taxon>
    </lineage>
</organism>
<accession>A0ABN6GF27</accession>
<evidence type="ECO:0000313" key="1">
    <source>
        <dbReference type="EMBL" id="BCU08489.1"/>
    </source>
</evidence>
<protein>
    <submittedName>
        <fullName evidence="1">Uncharacterized protein</fullName>
    </submittedName>
</protein>
<evidence type="ECO:0000313" key="2">
    <source>
        <dbReference type="Proteomes" id="UP000680679"/>
    </source>
</evidence>
<keyword evidence="2" id="KW-1185">Reference proteome</keyword>
<geneLocation type="plasmid" evidence="1 2">
    <name>pAt1</name>
</geneLocation>
<dbReference type="RefSeq" id="WP_213382091.1">
    <property type="nucleotide sequence ID" value="NZ_AP024564.1"/>
</dbReference>
<keyword evidence="1" id="KW-0614">Plasmid</keyword>